<feature type="non-terminal residue" evidence="3">
    <location>
        <position position="1"/>
    </location>
</feature>
<dbReference type="Proteomes" id="UP000236291">
    <property type="component" value="Unassembled WGS sequence"/>
</dbReference>
<dbReference type="PANTHER" id="PTHR31426">
    <property type="entry name" value="GROUP II INTRON SPLICING FACTOR CRS1-LIKE"/>
    <property type="match status" value="1"/>
</dbReference>
<dbReference type="PANTHER" id="PTHR31426:SF3">
    <property type="entry name" value="OS06G0304500 PROTEIN"/>
    <property type="match status" value="1"/>
</dbReference>
<dbReference type="EMBL" id="ASHM01030750">
    <property type="protein sequence ID" value="PNX76491.1"/>
    <property type="molecule type" value="Genomic_DNA"/>
</dbReference>
<feature type="coiled-coil region" evidence="1">
    <location>
        <begin position="11"/>
        <end position="38"/>
    </location>
</feature>
<proteinExistence type="predicted"/>
<name>A0A2K3M138_TRIPR</name>
<gene>
    <name evidence="2" type="ORF">L195_g032440</name>
    <name evidence="3" type="ORF">L195_g040560</name>
    <name evidence="4" type="ORF">L195_g041540</name>
</gene>
<evidence type="ECO:0000313" key="5">
    <source>
        <dbReference type="Proteomes" id="UP000236291"/>
    </source>
</evidence>
<evidence type="ECO:0000313" key="4">
    <source>
        <dbReference type="EMBL" id="PNX85471.1"/>
    </source>
</evidence>
<keyword evidence="1" id="KW-0175">Coiled coil</keyword>
<dbReference type="EMBL" id="ASHM01046504">
    <property type="protein sequence ID" value="PNX84499.1"/>
    <property type="molecule type" value="Genomic_DNA"/>
</dbReference>
<dbReference type="EMBL" id="ASHM01048799">
    <property type="protein sequence ID" value="PNX85471.1"/>
    <property type="molecule type" value="Genomic_DNA"/>
</dbReference>
<reference evidence="3 5" key="1">
    <citation type="journal article" date="2014" name="Am. J. Bot.">
        <title>Genome assembly and annotation for red clover (Trifolium pratense; Fabaceae).</title>
        <authorList>
            <person name="Istvanek J."/>
            <person name="Jaros M."/>
            <person name="Krenek A."/>
            <person name="Repkova J."/>
        </authorList>
    </citation>
    <scope>NUCLEOTIDE SEQUENCE [LARGE SCALE GENOMIC DNA]</scope>
    <source>
        <strain evidence="5">cv. Tatra</strain>
        <tissue evidence="3">Young leaves</tissue>
    </source>
</reference>
<accession>A0A2K3M138</accession>
<dbReference type="InterPro" id="IPR040286">
    <property type="entry name" value="At3g25440-like"/>
</dbReference>
<sequence length="43" mass="5211">ALEKYRYEQSLEHTSQFIEKLEKELEEYHEHVARFKKGKEGAT</sequence>
<evidence type="ECO:0000256" key="1">
    <source>
        <dbReference type="SAM" id="Coils"/>
    </source>
</evidence>
<protein>
    <submittedName>
        <fullName evidence="3">Putative CRM domain-containing protein</fullName>
    </submittedName>
</protein>
<organism evidence="3 5">
    <name type="scientific">Trifolium pratense</name>
    <name type="common">Red clover</name>
    <dbReference type="NCBI Taxonomy" id="57577"/>
    <lineage>
        <taxon>Eukaryota</taxon>
        <taxon>Viridiplantae</taxon>
        <taxon>Streptophyta</taxon>
        <taxon>Embryophyta</taxon>
        <taxon>Tracheophyta</taxon>
        <taxon>Spermatophyta</taxon>
        <taxon>Magnoliopsida</taxon>
        <taxon>eudicotyledons</taxon>
        <taxon>Gunneridae</taxon>
        <taxon>Pentapetalae</taxon>
        <taxon>rosids</taxon>
        <taxon>fabids</taxon>
        <taxon>Fabales</taxon>
        <taxon>Fabaceae</taxon>
        <taxon>Papilionoideae</taxon>
        <taxon>50 kb inversion clade</taxon>
        <taxon>NPAAA clade</taxon>
        <taxon>Hologalegina</taxon>
        <taxon>IRL clade</taxon>
        <taxon>Trifolieae</taxon>
        <taxon>Trifolium</taxon>
    </lineage>
</organism>
<evidence type="ECO:0000313" key="3">
    <source>
        <dbReference type="EMBL" id="PNX84499.1"/>
    </source>
</evidence>
<reference evidence="3 5" key="2">
    <citation type="journal article" date="2017" name="Front. Plant Sci.">
        <title>Gene Classification and Mining of Molecular Markers Useful in Red Clover (Trifolium pratense) Breeding.</title>
        <authorList>
            <person name="Istvanek J."/>
            <person name="Dluhosova J."/>
            <person name="Dluhos P."/>
            <person name="Patkova L."/>
            <person name="Nedelnik J."/>
            <person name="Repkova J."/>
        </authorList>
    </citation>
    <scope>NUCLEOTIDE SEQUENCE [LARGE SCALE GENOMIC DNA]</scope>
    <source>
        <strain evidence="5">cv. Tatra</strain>
        <tissue evidence="3">Young leaves</tissue>
    </source>
</reference>
<dbReference type="AlphaFoldDB" id="A0A2K3M138"/>
<comment type="caution">
    <text evidence="3">The sequence shown here is derived from an EMBL/GenBank/DDBJ whole genome shotgun (WGS) entry which is preliminary data.</text>
</comment>
<dbReference type="STRING" id="57577.A0A2K3M138"/>
<evidence type="ECO:0000313" key="2">
    <source>
        <dbReference type="EMBL" id="PNX76491.1"/>
    </source>
</evidence>